<dbReference type="Gene3D" id="3.90.176.10">
    <property type="entry name" value="Toxin ADP-ribosyltransferase, Chain A, domain 1"/>
    <property type="match status" value="1"/>
</dbReference>
<dbReference type="SUPFAM" id="SSF56399">
    <property type="entry name" value="ADP-ribosylation"/>
    <property type="match status" value="1"/>
</dbReference>
<dbReference type="AlphaFoldDB" id="A0A564THW7"/>
<dbReference type="Proteomes" id="UP000380217">
    <property type="component" value="Unassembled WGS sequence"/>
</dbReference>
<evidence type="ECO:0000313" key="2">
    <source>
        <dbReference type="EMBL" id="VUX06141.1"/>
    </source>
</evidence>
<dbReference type="Pfam" id="PF03496">
    <property type="entry name" value="ADPrib_exo_Tox"/>
    <property type="match status" value="1"/>
</dbReference>
<evidence type="ECO:0000313" key="3">
    <source>
        <dbReference type="Proteomes" id="UP000380217"/>
    </source>
</evidence>
<dbReference type="GO" id="GO:0005198">
    <property type="term" value="F:structural molecule activity"/>
    <property type="evidence" value="ECO:0007669"/>
    <property type="project" value="InterPro"/>
</dbReference>
<sequence>MLEALGGNGNFIANNLIQTRLANYVNQTTGDIDNLINTTLPKSVRKVYQDIVEEAVAKVVTGLMNPDKAISTTVMKWAERGFYGFTDKGGKRWRADTYARTIIKTTSWRVYREARKAPADELGIDTFYYSMKPAAREMCAPLQHQIVTTGQARVEEGEKIFALDDYGYGKPGGCQGINCGHTMTPFIPGVNYKPDLPEHLANLTPEQAIENANAQSKQRAIERSIRQSKEFLHVAEKLGDQELIDKYKSKVRIQQGAMRDYLKQHPFLHRDYAREKYYDDPFSQAQKEIKLRKKMSEYHYIKEDKIPGFKKVGGKITKAERGIIYAPDFDSMGYIATNSSFAINKALRSNGAIPLSKEESKVVSTLDGVIERNRALKNIKVSRFDDSGYLKSIITSNADLLKKYDSVADMLNSGEATFSNAAYTSTSYIPKYNFFKTRVVKTIINIPKDSKIYFTDNDAESEIIIPRNAKYDIIGMKENKGGVVLEMNLREE</sequence>
<proteinExistence type="predicted"/>
<dbReference type="InterPro" id="IPR009319">
    <property type="entry name" value="Phage_A118_VSP1"/>
</dbReference>
<dbReference type="InterPro" id="IPR003540">
    <property type="entry name" value="ADP-ribosyltransferase"/>
</dbReference>
<dbReference type="Pfam" id="PF06152">
    <property type="entry name" value="Phage_min_cap2"/>
    <property type="match status" value="1"/>
</dbReference>
<feature type="domain" description="ADP ribosyltransferase" evidence="1">
    <location>
        <begin position="337"/>
        <end position="479"/>
    </location>
</feature>
<gene>
    <name evidence="2" type="ORF">SSSS39_01753</name>
</gene>
<dbReference type="GO" id="GO:0005576">
    <property type="term" value="C:extracellular region"/>
    <property type="evidence" value="ECO:0007669"/>
    <property type="project" value="InterPro"/>
</dbReference>
<reference evidence="2 3" key="1">
    <citation type="submission" date="2019-07" db="EMBL/GenBank/DDBJ databases">
        <authorList>
            <person name="Hibberd C M."/>
            <person name="Gehrig L. J."/>
            <person name="Chang H.-W."/>
            <person name="Venkatesh S."/>
        </authorList>
    </citation>
    <scope>NUCLEOTIDE SEQUENCE [LARGE SCALE GENOMIC DNA]</scope>
    <source>
        <strain evidence="2">Streptococcus_salivarius_SS_Bg39</strain>
    </source>
</reference>
<dbReference type="EMBL" id="CABHNJ010000029">
    <property type="protein sequence ID" value="VUX06141.1"/>
    <property type="molecule type" value="Genomic_DNA"/>
</dbReference>
<evidence type="ECO:0000259" key="1">
    <source>
        <dbReference type="Pfam" id="PF03496"/>
    </source>
</evidence>
<protein>
    <submittedName>
        <fullName evidence="2">Phage minor capsid protein 2</fullName>
    </submittedName>
</protein>
<accession>A0A564THW7</accession>
<name>A0A564THW7_STRVE</name>
<organism evidence="2 3">
    <name type="scientific">Streptococcus vestibularis</name>
    <dbReference type="NCBI Taxonomy" id="1343"/>
    <lineage>
        <taxon>Bacteria</taxon>
        <taxon>Bacillati</taxon>
        <taxon>Bacillota</taxon>
        <taxon>Bacilli</taxon>
        <taxon>Lactobacillales</taxon>
        <taxon>Streptococcaceae</taxon>
        <taxon>Streptococcus</taxon>
    </lineage>
</organism>